<dbReference type="Pfam" id="PF17189">
    <property type="entry name" value="Glyco_hydro_30C"/>
    <property type="match status" value="1"/>
</dbReference>
<comment type="similarity">
    <text evidence="2 6">Belongs to the glycosyl hydrolase 30 family.</text>
</comment>
<dbReference type="PRINTS" id="PR00843">
    <property type="entry name" value="GLHYDRLASE30"/>
</dbReference>
<dbReference type="InterPro" id="IPR033453">
    <property type="entry name" value="Glyco_hydro_30_TIM-barrel"/>
</dbReference>
<dbReference type="GO" id="GO:0004348">
    <property type="term" value="F:glucosylceramidase activity"/>
    <property type="evidence" value="ECO:0007669"/>
    <property type="project" value="UniProtKB-EC"/>
</dbReference>
<dbReference type="InterPro" id="IPR001139">
    <property type="entry name" value="Glyco_hydro_30"/>
</dbReference>
<gene>
    <name evidence="9" type="ORF">ONB1V03_LOCUS9311</name>
</gene>
<evidence type="ECO:0000256" key="5">
    <source>
        <dbReference type="ARBA" id="ARBA00022801"/>
    </source>
</evidence>
<dbReference type="SUPFAM" id="SSF51445">
    <property type="entry name" value="(Trans)glycosidases"/>
    <property type="match status" value="1"/>
</dbReference>
<dbReference type="InterPro" id="IPR017853">
    <property type="entry name" value="GH"/>
</dbReference>
<evidence type="ECO:0000313" key="10">
    <source>
        <dbReference type="Proteomes" id="UP000728032"/>
    </source>
</evidence>
<keyword evidence="4" id="KW-0732">Signal</keyword>
<evidence type="ECO:0000256" key="6">
    <source>
        <dbReference type="RuleBase" id="RU361188"/>
    </source>
</evidence>
<protein>
    <recommendedName>
        <fullName evidence="3 6">Glucosylceramidase</fullName>
        <ecNumber evidence="3 6">3.2.1.45</ecNumber>
    </recommendedName>
</protein>
<dbReference type="Pfam" id="PF02055">
    <property type="entry name" value="Glyco_hydro_30"/>
    <property type="match status" value="1"/>
</dbReference>
<evidence type="ECO:0000256" key="3">
    <source>
        <dbReference type="ARBA" id="ARBA00012658"/>
    </source>
</evidence>
<feature type="domain" description="Glycosyl hydrolase family 30 beta sandwich" evidence="8">
    <location>
        <begin position="491"/>
        <end position="554"/>
    </location>
</feature>
<organism evidence="9">
    <name type="scientific">Oppiella nova</name>
    <dbReference type="NCBI Taxonomy" id="334625"/>
    <lineage>
        <taxon>Eukaryota</taxon>
        <taxon>Metazoa</taxon>
        <taxon>Ecdysozoa</taxon>
        <taxon>Arthropoda</taxon>
        <taxon>Chelicerata</taxon>
        <taxon>Arachnida</taxon>
        <taxon>Acari</taxon>
        <taxon>Acariformes</taxon>
        <taxon>Sarcoptiformes</taxon>
        <taxon>Oribatida</taxon>
        <taxon>Brachypylina</taxon>
        <taxon>Oppioidea</taxon>
        <taxon>Oppiidae</taxon>
        <taxon>Oppiella</taxon>
    </lineage>
</organism>
<proteinExistence type="inferred from homology"/>
<keyword evidence="6" id="KW-0746">Sphingolipid metabolism</keyword>
<evidence type="ECO:0000256" key="4">
    <source>
        <dbReference type="ARBA" id="ARBA00022729"/>
    </source>
</evidence>
<feature type="domain" description="Glycosyl hydrolase family 30 TIM-barrel" evidence="7">
    <location>
        <begin position="149"/>
        <end position="488"/>
    </location>
</feature>
<dbReference type="SUPFAM" id="SSF51011">
    <property type="entry name" value="Glycosyl hydrolase domain"/>
    <property type="match status" value="1"/>
</dbReference>
<evidence type="ECO:0000256" key="2">
    <source>
        <dbReference type="ARBA" id="ARBA00005382"/>
    </source>
</evidence>
<comment type="catalytic activity">
    <reaction evidence="1">
        <text>a beta-D-glucosyl-(1&lt;-&gt;1')-N-acylsphing-4-enine + H2O = an N-acylsphing-4-enine + D-glucose</text>
        <dbReference type="Rhea" id="RHEA:13269"/>
        <dbReference type="ChEBI" id="CHEBI:4167"/>
        <dbReference type="ChEBI" id="CHEBI:15377"/>
        <dbReference type="ChEBI" id="CHEBI:22801"/>
        <dbReference type="ChEBI" id="CHEBI:52639"/>
        <dbReference type="EC" id="3.2.1.45"/>
    </reaction>
    <physiologicalReaction direction="left-to-right" evidence="1">
        <dbReference type="Rhea" id="RHEA:13270"/>
    </physiologicalReaction>
</comment>
<accession>A0A7R9M405</accession>
<dbReference type="Gene3D" id="3.20.20.80">
    <property type="entry name" value="Glycosidases"/>
    <property type="match status" value="1"/>
</dbReference>
<dbReference type="PANTHER" id="PTHR11069">
    <property type="entry name" value="GLUCOSYLCERAMIDASE"/>
    <property type="match status" value="1"/>
</dbReference>
<name>A0A7R9M405_9ACAR</name>
<keyword evidence="6" id="KW-0326">Glycosidase</keyword>
<dbReference type="EC" id="3.2.1.45" evidence="3 6"/>
<sequence length="610" mass="68513">MYGTYGGSYGSRDKSLPSKSWTQSMARYPLIISSDTMILLNSLSRVLPSVESTFVLNSAINNIDSSTLRQQCVGRKGIDTQYCVCNATYCDDLDPITKQPVGTILSFQTSKSGDRFKESQLKFTKQSVHDNADRFVLTLDKSQKFQKIFGIGAAFTDAATINIGSLPKAMSDRVIKDYFSASGVGLSMARIPIAGCDFSTHEYTYDDTKDDYSLAHFALPDEDIKYKIPQINLAKQVAQHGLKLYGSPWNTPHWLNDKQLLKTQPDKQYETWANYFVKFLDEYKKHGIELWGLTMQNEPMSFSSMNFVNASIERDFVKKHLGPALTKAGYTKDKMNLMVYDDGSEKNPMIEYVDTCLSDPDTAKYVTGIAFHCYLANRYAAVDALHKKYPEFFTFMTECCYGFHKPDDPQERAKLGEWSSGPGNANQIIDTFTHYVSGWVEWNLALNVFGNPNKDKKMAGAPLIIDVDKKEYYKNPQFYAIGHFSKFVAPDSVRVELNVSKQPGGFNSMAFERPDNAVVIVMVNDSPTALDITINDPAHGKVDTHIPEHSIQSYHTVVVTKHLGLNCTAPQNLVNRRDCIARKGKDSPYCVCNTTYCDDLDPIVKQPKGT</sequence>
<dbReference type="Proteomes" id="UP000728032">
    <property type="component" value="Unassembled WGS sequence"/>
</dbReference>
<evidence type="ECO:0000259" key="8">
    <source>
        <dbReference type="Pfam" id="PF17189"/>
    </source>
</evidence>
<dbReference type="GO" id="GO:0016020">
    <property type="term" value="C:membrane"/>
    <property type="evidence" value="ECO:0007669"/>
    <property type="project" value="GOC"/>
</dbReference>
<dbReference type="GO" id="GO:0006680">
    <property type="term" value="P:glucosylceramide catabolic process"/>
    <property type="evidence" value="ECO:0007669"/>
    <property type="project" value="TreeGrafter"/>
</dbReference>
<evidence type="ECO:0000259" key="7">
    <source>
        <dbReference type="Pfam" id="PF02055"/>
    </source>
</evidence>
<dbReference type="AlphaFoldDB" id="A0A7R9M405"/>
<keyword evidence="10" id="KW-1185">Reference proteome</keyword>
<dbReference type="InterPro" id="IPR033452">
    <property type="entry name" value="GH30_C"/>
</dbReference>
<dbReference type="PANTHER" id="PTHR11069:SF23">
    <property type="entry name" value="LYSOSOMAL ACID GLUCOSYLCERAMIDASE"/>
    <property type="match status" value="1"/>
</dbReference>
<dbReference type="EMBL" id="OC920612">
    <property type="protein sequence ID" value="CAD7652650.1"/>
    <property type="molecule type" value="Genomic_DNA"/>
</dbReference>
<keyword evidence="6" id="KW-0443">Lipid metabolism</keyword>
<reference evidence="9" key="1">
    <citation type="submission" date="2020-11" db="EMBL/GenBank/DDBJ databases">
        <authorList>
            <person name="Tran Van P."/>
        </authorList>
    </citation>
    <scope>NUCLEOTIDE SEQUENCE</scope>
</reference>
<evidence type="ECO:0000313" key="9">
    <source>
        <dbReference type="EMBL" id="CAD7652650.1"/>
    </source>
</evidence>
<dbReference type="EMBL" id="CAJPVJ010005787">
    <property type="protein sequence ID" value="CAG2169837.1"/>
    <property type="molecule type" value="Genomic_DNA"/>
</dbReference>
<dbReference type="OrthoDB" id="6500347at2759"/>
<feature type="non-terminal residue" evidence="9">
    <location>
        <position position="610"/>
    </location>
</feature>
<evidence type="ECO:0000256" key="1">
    <source>
        <dbReference type="ARBA" id="ARBA00001013"/>
    </source>
</evidence>
<keyword evidence="5 6" id="KW-0378">Hydrolase</keyword>